<gene>
    <name evidence="5" type="ORF">SMSP2_02889</name>
</gene>
<evidence type="ECO:0000259" key="4">
    <source>
        <dbReference type="Pfam" id="PF03629"/>
    </source>
</evidence>
<dbReference type="InterPro" id="IPR005181">
    <property type="entry name" value="SASA"/>
</dbReference>
<keyword evidence="3" id="KW-0472">Membrane</keyword>
<evidence type="ECO:0000256" key="2">
    <source>
        <dbReference type="SAM" id="MobiDB-lite"/>
    </source>
</evidence>
<proteinExistence type="predicted"/>
<sequence>MAKEDKLAGTGYRIQLKLSENNMVFMKKNYDFKRSCITAVIITMLAACSLVCSQTSLPSVLSSGMVLQQNDSAALWGWDKPGQEVTVTPGWSREKHTASCDNSGKWELRLQTPSAGGPYKIAVRGSSDIILEDVLIGEVWLCSGQSNMEMTVGAINVWQPGVNDWQRELLDADYPKIRFFEVPRNAAKDKQNDCPGQWQVCSSETAKSFTAAGFFFGRKLYKELGIPVGLIKSSYGGTPSQSWTDMDFMRSHEAFKSILEKYDAACNRYPQALEEWKERVKEWEKKVEKAREDGKEAPPKPWEPMGPGNPRGPASLFNGMIHPLISYTLQGVIWYQGEANAREALEYRSIFPAMIENWRQAWNKPDMPFYYVQIAPWTYPEPYIGAELREAQLLTLSLPNTGMVVTTDLVDDIENIHPPDKKPVGERLALWALAKVYGKKNVVYSGPLYKSMKIEKEAIRIFFDHTDGGLKAKGGKLTDFEIAGEDNEFVPAQAVIEDSTVIVRNDAVKEPKNVRFGWSNTARPNLFNKAGLPASTFRTD</sequence>
<evidence type="ECO:0000256" key="3">
    <source>
        <dbReference type="SAM" id="Phobius"/>
    </source>
</evidence>
<keyword evidence="1" id="KW-0378">Hydrolase</keyword>
<dbReference type="InterPro" id="IPR036514">
    <property type="entry name" value="SGNH_hydro_sf"/>
</dbReference>
<reference evidence="6" key="1">
    <citation type="submission" date="2017-02" db="EMBL/GenBank/DDBJ databases">
        <title>Comparative genomics and description of representatives of a novel lineage of planctomycetes thriving in anoxic sediments.</title>
        <authorList>
            <person name="Spring S."/>
            <person name="Bunk B."/>
            <person name="Sproer C."/>
        </authorList>
    </citation>
    <scope>NUCLEOTIDE SEQUENCE [LARGE SCALE GENOMIC DNA]</scope>
    <source>
        <strain evidence="6">SM-Chi-D1</strain>
    </source>
</reference>
<keyword evidence="3" id="KW-1133">Transmembrane helix</keyword>
<evidence type="ECO:0000256" key="1">
    <source>
        <dbReference type="ARBA" id="ARBA00022801"/>
    </source>
</evidence>
<dbReference type="PANTHER" id="PTHR22901:SF0">
    <property type="entry name" value="SIALATE O-ACETYLESTERASE"/>
    <property type="match status" value="1"/>
</dbReference>
<dbReference type="Proteomes" id="UP000188181">
    <property type="component" value="Chromosome"/>
</dbReference>
<dbReference type="KEGG" id="pbas:SMSP2_02889"/>
<dbReference type="Pfam" id="PF03629">
    <property type="entry name" value="SASA"/>
    <property type="match status" value="2"/>
</dbReference>
<feature type="transmembrane region" description="Helical" evidence="3">
    <location>
        <begin position="36"/>
        <end position="57"/>
    </location>
</feature>
<dbReference type="OrthoDB" id="9795554at2"/>
<feature type="domain" description="Sialate O-acetylesterase" evidence="4">
    <location>
        <begin position="328"/>
        <end position="418"/>
    </location>
</feature>
<dbReference type="InterPro" id="IPR039329">
    <property type="entry name" value="SIAE"/>
</dbReference>
<keyword evidence="6" id="KW-1185">Reference proteome</keyword>
<evidence type="ECO:0000313" key="6">
    <source>
        <dbReference type="Proteomes" id="UP000188181"/>
    </source>
</evidence>
<dbReference type="EMBL" id="CP019646">
    <property type="protein sequence ID" value="AQQ72503.1"/>
    <property type="molecule type" value="Genomic_DNA"/>
</dbReference>
<organism evidence="5 6">
    <name type="scientific">Limihaloglobus sulfuriphilus</name>
    <dbReference type="NCBI Taxonomy" id="1851148"/>
    <lineage>
        <taxon>Bacteria</taxon>
        <taxon>Pseudomonadati</taxon>
        <taxon>Planctomycetota</taxon>
        <taxon>Phycisphaerae</taxon>
        <taxon>Sedimentisphaerales</taxon>
        <taxon>Sedimentisphaeraceae</taxon>
        <taxon>Limihaloglobus</taxon>
    </lineage>
</organism>
<protein>
    <recommendedName>
        <fullName evidence="4">Sialate O-acetylesterase domain-containing protein</fullName>
    </recommendedName>
</protein>
<dbReference type="GO" id="GO:0005975">
    <property type="term" value="P:carbohydrate metabolic process"/>
    <property type="evidence" value="ECO:0007669"/>
    <property type="project" value="TreeGrafter"/>
</dbReference>
<feature type="compositionally biased region" description="Basic and acidic residues" evidence="2">
    <location>
        <begin position="289"/>
        <end position="298"/>
    </location>
</feature>
<evidence type="ECO:0000313" key="5">
    <source>
        <dbReference type="EMBL" id="AQQ72503.1"/>
    </source>
</evidence>
<dbReference type="STRING" id="1851148.SMSP2_02889"/>
<feature type="region of interest" description="Disordered" evidence="2">
    <location>
        <begin position="289"/>
        <end position="309"/>
    </location>
</feature>
<feature type="domain" description="Sialate O-acetylesterase" evidence="4">
    <location>
        <begin position="138"/>
        <end position="267"/>
    </location>
</feature>
<accession>A0A1R7T687</accession>
<dbReference type="PANTHER" id="PTHR22901">
    <property type="entry name" value="SIALATE O-ACETYLESTERASE"/>
    <property type="match status" value="1"/>
</dbReference>
<dbReference type="GO" id="GO:0001681">
    <property type="term" value="F:sialate O-acetylesterase activity"/>
    <property type="evidence" value="ECO:0007669"/>
    <property type="project" value="InterPro"/>
</dbReference>
<dbReference type="SUPFAM" id="SSF52266">
    <property type="entry name" value="SGNH hydrolase"/>
    <property type="match status" value="1"/>
</dbReference>
<dbReference type="AlphaFoldDB" id="A0A1R7T687"/>
<dbReference type="Gene3D" id="3.40.50.1110">
    <property type="entry name" value="SGNH hydrolase"/>
    <property type="match status" value="1"/>
</dbReference>
<dbReference type="RefSeq" id="WP_146684686.1">
    <property type="nucleotide sequence ID" value="NZ_CP019646.1"/>
</dbReference>
<name>A0A1R7T687_9BACT</name>
<keyword evidence="3" id="KW-0812">Transmembrane</keyword>